<gene>
    <name evidence="1" type="ORF">MJ956_13540</name>
</gene>
<accession>A0A9X2H5T5</accession>
<proteinExistence type="predicted"/>
<dbReference type="AlphaFoldDB" id="A0A9X2H5T5"/>
<organism evidence="1 2">
    <name type="scientific">Aurantimonas marianensis</name>
    <dbReference type="NCBI Taxonomy" id="2920428"/>
    <lineage>
        <taxon>Bacteria</taxon>
        <taxon>Pseudomonadati</taxon>
        <taxon>Pseudomonadota</taxon>
        <taxon>Alphaproteobacteria</taxon>
        <taxon>Hyphomicrobiales</taxon>
        <taxon>Aurantimonadaceae</taxon>
        <taxon>Aurantimonas</taxon>
    </lineage>
</organism>
<evidence type="ECO:0000313" key="2">
    <source>
        <dbReference type="Proteomes" id="UP001155220"/>
    </source>
</evidence>
<protein>
    <submittedName>
        <fullName evidence="1">Uncharacterized protein</fullName>
    </submittedName>
</protein>
<dbReference type="RefSeq" id="WP_253964984.1">
    <property type="nucleotide sequence ID" value="NZ_JALHBS010000082.1"/>
</dbReference>
<dbReference type="Proteomes" id="UP001155220">
    <property type="component" value="Unassembled WGS sequence"/>
</dbReference>
<dbReference type="EMBL" id="JALHBS010000082">
    <property type="protein sequence ID" value="MCP3056160.1"/>
    <property type="molecule type" value="Genomic_DNA"/>
</dbReference>
<name>A0A9X2H5T5_9HYPH</name>
<comment type="caution">
    <text evidence="1">The sequence shown here is derived from an EMBL/GenBank/DDBJ whole genome shotgun (WGS) entry which is preliminary data.</text>
</comment>
<evidence type="ECO:0000313" key="1">
    <source>
        <dbReference type="EMBL" id="MCP3056160.1"/>
    </source>
</evidence>
<sequence length="57" mass="6031">MAGLTGKNPKSLMRMLGPNGNPTANNLFKIITQLGRAEGVTIQARVTKTRLLPAVAV</sequence>
<reference evidence="1" key="1">
    <citation type="submission" date="2022-03" db="EMBL/GenBank/DDBJ databases">
        <title>Aurantimonas Liuensis sp. Nov., isolated from the hadal seawater of the Mariana Trench.</title>
        <authorList>
            <person name="Liu R."/>
        </authorList>
    </citation>
    <scope>NUCLEOTIDE SEQUENCE</scope>
    <source>
        <strain evidence="1">LRZ36</strain>
    </source>
</reference>
<keyword evidence="2" id="KW-1185">Reference proteome</keyword>